<evidence type="ECO:0000313" key="1">
    <source>
        <dbReference type="EMBL" id="VFJ52604.1"/>
    </source>
</evidence>
<dbReference type="AlphaFoldDB" id="A0A450SHC6"/>
<reference evidence="1" key="1">
    <citation type="submission" date="2019-02" db="EMBL/GenBank/DDBJ databases">
        <authorList>
            <person name="Gruber-Vodicka R. H."/>
            <person name="Seah K. B. B."/>
        </authorList>
    </citation>
    <scope>NUCLEOTIDE SEQUENCE</scope>
    <source>
        <strain evidence="1">BECK_BZ15</strain>
    </source>
</reference>
<protein>
    <submittedName>
        <fullName evidence="1">Uncharacterized protein</fullName>
    </submittedName>
</protein>
<accession>A0A450SHC6</accession>
<gene>
    <name evidence="1" type="ORF">BECKFW1821A_GA0114235_10378</name>
</gene>
<organism evidence="1">
    <name type="scientific">Candidatus Kentrum sp. FW</name>
    <dbReference type="NCBI Taxonomy" id="2126338"/>
    <lineage>
        <taxon>Bacteria</taxon>
        <taxon>Pseudomonadati</taxon>
        <taxon>Pseudomonadota</taxon>
        <taxon>Gammaproteobacteria</taxon>
        <taxon>Candidatus Kentrum</taxon>
    </lineage>
</organism>
<dbReference type="EMBL" id="CAADEW010000037">
    <property type="protein sequence ID" value="VFJ52604.1"/>
    <property type="molecule type" value="Genomic_DNA"/>
</dbReference>
<sequence length="108" mass="12365">MITQPETSFQTVSELAHAITGQPVVIWIKDFQTEEVIARGQAGLGDDPVTMDAGIDMEARVVRQAMAGRRERMRWRRLSPVCSIWMEYWMGFVRRSGTNSVSIMWRCS</sequence>
<name>A0A450SHC6_9GAMM</name>
<proteinExistence type="predicted"/>